<proteinExistence type="predicted"/>
<dbReference type="Proteomes" id="UP000823775">
    <property type="component" value="Unassembled WGS sequence"/>
</dbReference>
<comment type="caution">
    <text evidence="1">The sequence shown here is derived from an EMBL/GenBank/DDBJ whole genome shotgun (WGS) entry which is preliminary data.</text>
</comment>
<organism evidence="1 2">
    <name type="scientific">Datura stramonium</name>
    <name type="common">Jimsonweed</name>
    <name type="synonym">Common thornapple</name>
    <dbReference type="NCBI Taxonomy" id="4076"/>
    <lineage>
        <taxon>Eukaryota</taxon>
        <taxon>Viridiplantae</taxon>
        <taxon>Streptophyta</taxon>
        <taxon>Embryophyta</taxon>
        <taxon>Tracheophyta</taxon>
        <taxon>Spermatophyta</taxon>
        <taxon>Magnoliopsida</taxon>
        <taxon>eudicotyledons</taxon>
        <taxon>Gunneridae</taxon>
        <taxon>Pentapetalae</taxon>
        <taxon>asterids</taxon>
        <taxon>lamiids</taxon>
        <taxon>Solanales</taxon>
        <taxon>Solanaceae</taxon>
        <taxon>Solanoideae</taxon>
        <taxon>Datureae</taxon>
        <taxon>Datura</taxon>
    </lineage>
</organism>
<evidence type="ECO:0000313" key="2">
    <source>
        <dbReference type="Proteomes" id="UP000823775"/>
    </source>
</evidence>
<gene>
    <name evidence="1" type="ORF">HAX54_003340</name>
</gene>
<dbReference type="EMBL" id="JACEIK010115235">
    <property type="protein sequence ID" value="MCE5167449.1"/>
    <property type="molecule type" value="Genomic_DNA"/>
</dbReference>
<accession>A0ABS8Y9B8</accession>
<evidence type="ECO:0000313" key="1">
    <source>
        <dbReference type="EMBL" id="MCE5167449.1"/>
    </source>
</evidence>
<reference evidence="1 2" key="1">
    <citation type="journal article" date="2021" name="BMC Genomics">
        <title>Datura genome reveals duplications of psychoactive alkaloid biosynthetic genes and high mutation rate following tissue culture.</title>
        <authorList>
            <person name="Rajewski A."/>
            <person name="Carter-House D."/>
            <person name="Stajich J."/>
            <person name="Litt A."/>
        </authorList>
    </citation>
    <scope>NUCLEOTIDE SEQUENCE [LARGE SCALE GENOMIC DNA]</scope>
    <source>
        <strain evidence="1">AR-01</strain>
    </source>
</reference>
<keyword evidence="2" id="KW-1185">Reference proteome</keyword>
<protein>
    <submittedName>
        <fullName evidence="1">Uncharacterized protein</fullName>
    </submittedName>
</protein>
<sequence>ISCKSLPHGAAFSSVSRCNWAISAGERPTGISLRSGSTGAGSAQKAIEGAANAGKAKANQKGFFFSKSYLCF</sequence>
<name>A0ABS8Y9B8_DATST</name>
<feature type="non-terminal residue" evidence="1">
    <location>
        <position position="1"/>
    </location>
</feature>